<dbReference type="RefSeq" id="WP_255928274.1">
    <property type="nucleotide sequence ID" value="NZ_JANFNH010000014.1"/>
</dbReference>
<evidence type="ECO:0000313" key="1">
    <source>
        <dbReference type="EMBL" id="MCQ4043310.1"/>
    </source>
</evidence>
<keyword evidence="2" id="KW-1185">Reference proteome</keyword>
<dbReference type="Proteomes" id="UP001206206">
    <property type="component" value="Unassembled WGS sequence"/>
</dbReference>
<name>A0ABT1PD79_9ACTN</name>
<gene>
    <name evidence="1" type="ORF">NON19_15060</name>
</gene>
<dbReference type="EMBL" id="JANFNH010000014">
    <property type="protein sequence ID" value="MCQ4043310.1"/>
    <property type="molecule type" value="Genomic_DNA"/>
</dbReference>
<accession>A0ABT1PD79</accession>
<proteinExistence type="predicted"/>
<evidence type="ECO:0000313" key="2">
    <source>
        <dbReference type="Proteomes" id="UP001206206"/>
    </source>
</evidence>
<comment type="caution">
    <text evidence="1">The sequence shown here is derived from an EMBL/GenBank/DDBJ whole genome shotgun (WGS) entry which is preliminary data.</text>
</comment>
<organism evidence="1 2">
    <name type="scientific">Streptantibioticus rubrisoli</name>
    <dbReference type="NCBI Taxonomy" id="1387313"/>
    <lineage>
        <taxon>Bacteria</taxon>
        <taxon>Bacillati</taxon>
        <taxon>Actinomycetota</taxon>
        <taxon>Actinomycetes</taxon>
        <taxon>Kitasatosporales</taxon>
        <taxon>Streptomycetaceae</taxon>
        <taxon>Streptantibioticus</taxon>
    </lineage>
</organism>
<reference evidence="1 2" key="1">
    <citation type="submission" date="2022-06" db="EMBL/GenBank/DDBJ databases">
        <title>Draft genome sequence of type strain Streptomyces rubrisoli DSM 42083.</title>
        <authorList>
            <person name="Duangmal K."/>
            <person name="Klaysubun C."/>
        </authorList>
    </citation>
    <scope>NUCLEOTIDE SEQUENCE [LARGE SCALE GENOMIC DNA]</scope>
    <source>
        <strain evidence="1 2">DSM 42083</strain>
    </source>
</reference>
<protein>
    <submittedName>
        <fullName evidence="1">Uncharacterized protein</fullName>
    </submittedName>
</protein>
<sequence length="58" mass="6575">MLLRLAYLSVTNAFTMLRLLPMRDRDKSVAILTLRHQSTVLKERLSGQSSFRGPARAS</sequence>